<gene>
    <name evidence="1" type="ORF">GSM42_16380</name>
</gene>
<dbReference type="RefSeq" id="WP_160802616.1">
    <property type="nucleotide sequence ID" value="NZ_WUUL01000013.1"/>
</dbReference>
<sequence length="63" mass="7351">MIANRLYDLEFGDVFEFEGFRITRIVLGEIIGWAVYERGKLVALYRDVTKLEDYLTIVDLGSF</sequence>
<dbReference type="Proteomes" id="UP000430692">
    <property type="component" value="Unassembled WGS sequence"/>
</dbReference>
<accession>A0A6I4VX74</accession>
<dbReference type="EMBL" id="WUUL01000013">
    <property type="protein sequence ID" value="MXQ55261.1"/>
    <property type="molecule type" value="Genomic_DNA"/>
</dbReference>
<organism evidence="1 2">
    <name type="scientific">Shimazuella alba</name>
    <dbReference type="NCBI Taxonomy" id="2690964"/>
    <lineage>
        <taxon>Bacteria</taxon>
        <taxon>Bacillati</taxon>
        <taxon>Bacillota</taxon>
        <taxon>Bacilli</taxon>
        <taxon>Bacillales</taxon>
        <taxon>Thermoactinomycetaceae</taxon>
        <taxon>Shimazuella</taxon>
    </lineage>
</organism>
<dbReference type="AlphaFoldDB" id="A0A6I4VX74"/>
<comment type="caution">
    <text evidence="1">The sequence shown here is derived from an EMBL/GenBank/DDBJ whole genome shotgun (WGS) entry which is preliminary data.</text>
</comment>
<proteinExistence type="predicted"/>
<keyword evidence="2" id="KW-1185">Reference proteome</keyword>
<reference evidence="1 2" key="1">
    <citation type="submission" date="2019-12" db="EMBL/GenBank/DDBJ databases">
        <title>Whole-genome analyses of novel actinobacteria.</title>
        <authorList>
            <person name="Sahin N."/>
            <person name="Saygin H."/>
        </authorList>
    </citation>
    <scope>NUCLEOTIDE SEQUENCE [LARGE SCALE GENOMIC DNA]</scope>
    <source>
        <strain evidence="1 2">KC615</strain>
    </source>
</reference>
<evidence type="ECO:0000313" key="1">
    <source>
        <dbReference type="EMBL" id="MXQ55261.1"/>
    </source>
</evidence>
<protein>
    <submittedName>
        <fullName evidence="1">Uncharacterized protein</fullName>
    </submittedName>
</protein>
<name>A0A6I4VX74_9BACL</name>
<evidence type="ECO:0000313" key="2">
    <source>
        <dbReference type="Proteomes" id="UP000430692"/>
    </source>
</evidence>